<name>A0A077WSD2_9FUNG</name>
<dbReference type="InterPro" id="IPR032675">
    <property type="entry name" value="LRR_dom_sf"/>
</dbReference>
<dbReference type="AlphaFoldDB" id="A0A077WSD2"/>
<dbReference type="Gene3D" id="3.80.10.10">
    <property type="entry name" value="Ribonuclease Inhibitor"/>
    <property type="match status" value="2"/>
</dbReference>
<protein>
    <recommendedName>
        <fullName evidence="2">F-box domain-containing protein</fullName>
    </recommendedName>
</protein>
<reference evidence="1" key="1">
    <citation type="journal article" date="2014" name="Genome Announc.">
        <title>De novo whole-genome sequence and genome annotation of Lichtheimia ramosa.</title>
        <authorList>
            <person name="Linde J."/>
            <person name="Schwartze V."/>
            <person name="Binder U."/>
            <person name="Lass-Florl C."/>
            <person name="Voigt K."/>
            <person name="Horn F."/>
        </authorList>
    </citation>
    <scope>NUCLEOTIDE SEQUENCE</scope>
    <source>
        <strain evidence="1">JMRC FSU:6197</strain>
    </source>
</reference>
<dbReference type="OrthoDB" id="550575at2759"/>
<accession>A0A077WSD2</accession>
<proteinExistence type="predicted"/>
<organism evidence="1">
    <name type="scientific">Lichtheimia ramosa</name>
    <dbReference type="NCBI Taxonomy" id="688394"/>
    <lineage>
        <taxon>Eukaryota</taxon>
        <taxon>Fungi</taxon>
        <taxon>Fungi incertae sedis</taxon>
        <taxon>Mucoromycota</taxon>
        <taxon>Mucoromycotina</taxon>
        <taxon>Mucoromycetes</taxon>
        <taxon>Mucorales</taxon>
        <taxon>Lichtheimiaceae</taxon>
        <taxon>Lichtheimia</taxon>
    </lineage>
</organism>
<dbReference type="GO" id="GO:0031146">
    <property type="term" value="P:SCF-dependent proteasomal ubiquitin-dependent protein catabolic process"/>
    <property type="evidence" value="ECO:0007669"/>
    <property type="project" value="TreeGrafter"/>
</dbReference>
<evidence type="ECO:0000313" key="1">
    <source>
        <dbReference type="EMBL" id="CDS10149.1"/>
    </source>
</evidence>
<sequence length="480" mass="56301">MSSCPDLPPEVIQLVTQHLSRQHILPLLTLNRHWHRVIVAELYHVVRIRSVRDQYHYRNLFCETRRSRQQGKQQHGFYSTMNYAAHVRQLDLSWPYPGKRITDALLDDLTKDCIHLESINIYNCHEITSRGLGRVLQNCSRIRHLYASMATSITSKCLVIPPLTHLQQLETINLHGLVSTVFFRSIIKRNKTTAKHLDHIRTIHLTGPIPDMLIPIIGPTLRDLTLEHIKDKSISHDEDRSLQLLLDHAPLLMRIRLKGYHLGSSLSRLPLHLQSLELDHCQLDTTTPPPPFLKYLKTLELHNTSLQCIETWIQQCTHRLSRFTAPPEMTAFGLNMLMERCPRLSHLTLYASPNIITNDLMDRALAHWANTLVSLDVNIPFHVLDRPLVRLEHLHMRFPVPKSWLDGTTIRDLYSALRVLYLDQLTFEQQEQELWIGDDAPWLNQLDAFMLPTQYYREPTEQLVTLREQYEYWYFHKDIW</sequence>
<dbReference type="GO" id="GO:0019005">
    <property type="term" value="C:SCF ubiquitin ligase complex"/>
    <property type="evidence" value="ECO:0007669"/>
    <property type="project" value="TreeGrafter"/>
</dbReference>
<dbReference type="EMBL" id="LK023335">
    <property type="protein sequence ID" value="CDS10149.1"/>
    <property type="molecule type" value="Genomic_DNA"/>
</dbReference>
<dbReference type="SUPFAM" id="SSF52047">
    <property type="entry name" value="RNI-like"/>
    <property type="match status" value="1"/>
</dbReference>
<dbReference type="PANTHER" id="PTHR13318">
    <property type="entry name" value="PARTNER OF PAIRED, ISOFORM B-RELATED"/>
    <property type="match status" value="1"/>
</dbReference>
<evidence type="ECO:0008006" key="2">
    <source>
        <dbReference type="Google" id="ProtNLM"/>
    </source>
</evidence>
<gene>
    <name evidence="1" type="ORF">LRAMOSA02826</name>
</gene>